<name>A0A0F9FKD2_9ZZZZ</name>
<evidence type="ECO:0000313" key="2">
    <source>
        <dbReference type="EMBL" id="KKL51527.1"/>
    </source>
</evidence>
<feature type="coiled-coil region" evidence="1">
    <location>
        <begin position="114"/>
        <end position="141"/>
    </location>
</feature>
<accession>A0A0F9FKD2</accession>
<proteinExistence type="predicted"/>
<dbReference type="AlphaFoldDB" id="A0A0F9FKD2"/>
<protein>
    <recommendedName>
        <fullName evidence="3">PD-(D/E)XK endonuclease-like domain-containing protein</fullName>
    </recommendedName>
</protein>
<gene>
    <name evidence="2" type="ORF">LCGC14_2294600</name>
</gene>
<comment type="caution">
    <text evidence="2">The sequence shown here is derived from an EMBL/GenBank/DDBJ whole genome shotgun (WGS) entry which is preliminary data.</text>
</comment>
<keyword evidence="1" id="KW-0175">Coiled coil</keyword>
<sequence>MNNLNLSGFFKLPDVKAKLRQEFVKPRFSVDKPLLSPVITSNPPKIGTAFDYLLRFYANYINPKAVSSIWTAEESLKILELSRDDDTIIIDAKNRLVQVQNADLIPRDYVKKCKELKQEHYSEAKKVIETAKENLDSYLRTGDMNNHLIESSLALAQLDVLRRARYLSNSKSFIAEKNDLEDLQHLISRLEIKIFKANQICILNPNFGPEATKLMNADGDIVIDDTLIDIKTVKELNVKREFFNQLIGYYTLYRIGGIKGMSPDNKINKIGIYFSRYGYLHTYKIEDIIDEKIFIEFIEWFKKRASNFKTAHFP</sequence>
<evidence type="ECO:0008006" key="3">
    <source>
        <dbReference type="Google" id="ProtNLM"/>
    </source>
</evidence>
<organism evidence="2">
    <name type="scientific">marine sediment metagenome</name>
    <dbReference type="NCBI Taxonomy" id="412755"/>
    <lineage>
        <taxon>unclassified sequences</taxon>
        <taxon>metagenomes</taxon>
        <taxon>ecological metagenomes</taxon>
    </lineage>
</organism>
<evidence type="ECO:0000256" key="1">
    <source>
        <dbReference type="SAM" id="Coils"/>
    </source>
</evidence>
<reference evidence="2" key="1">
    <citation type="journal article" date="2015" name="Nature">
        <title>Complex archaea that bridge the gap between prokaryotes and eukaryotes.</title>
        <authorList>
            <person name="Spang A."/>
            <person name="Saw J.H."/>
            <person name="Jorgensen S.L."/>
            <person name="Zaremba-Niedzwiedzka K."/>
            <person name="Martijn J."/>
            <person name="Lind A.E."/>
            <person name="van Eijk R."/>
            <person name="Schleper C."/>
            <person name="Guy L."/>
            <person name="Ettema T.J."/>
        </authorList>
    </citation>
    <scope>NUCLEOTIDE SEQUENCE</scope>
</reference>
<dbReference type="EMBL" id="LAZR01032218">
    <property type="protein sequence ID" value="KKL51527.1"/>
    <property type="molecule type" value="Genomic_DNA"/>
</dbReference>